<dbReference type="STRING" id="1189621.A3SI_18572"/>
<protein>
    <recommendedName>
        <fullName evidence="3">LTD domain-containing protein</fullName>
    </recommendedName>
</protein>
<evidence type="ECO:0000313" key="1">
    <source>
        <dbReference type="EMBL" id="EIM73108.1"/>
    </source>
</evidence>
<name>I5BU56_9BACT</name>
<comment type="caution">
    <text evidence="1">The sequence shown here is derived from an EMBL/GenBank/DDBJ whole genome shotgun (WGS) entry which is preliminary data.</text>
</comment>
<reference evidence="1 2" key="1">
    <citation type="submission" date="2012-05" db="EMBL/GenBank/DDBJ databases">
        <title>Genome sequence of Nitritalea halalkaliphila LW7.</title>
        <authorList>
            <person name="Jangir P.K."/>
            <person name="Singh A."/>
            <person name="Shivaji S."/>
            <person name="Sharma R."/>
        </authorList>
    </citation>
    <scope>NUCLEOTIDE SEQUENCE [LARGE SCALE GENOMIC DNA]</scope>
    <source>
        <strain evidence="1 2">LW7</strain>
    </source>
</reference>
<proteinExistence type="predicted"/>
<sequence length="430" mass="47111">MVLVLAAVACENREDGPRVAPVDVAVQVIFDEQFDRAGASSTEVTLRNVTSQQTFTGTTDESGALILEAIPSGTYDIAARRVFSREAFATFSGLQVNEEEVTFNASRAAVAINSQNAQVELMLRSGPVGDLLIKQIYFAGSDRVEGALFRDQFVELYNNSNDTIFMDGWYIMGALGRAATTVQSFTQPDGQWDWQQSIGMPANVRANEDFLYGKWIYQFPGTGQQYPVAPGKSIVLAQTAINHQSPFVGNDGEAVTVIRPELTVDLSGADFEVFLGEEFPNPLASDIDNPAVPNMKNIFIFGRDFILDNPGREAVAIFKSDTPVRNFPQYPTPNVSEIRDNTNLYYQIPVALIVDAVECQPSPTNQVPTKLPTILDAGYTFVPAGSFSSQSVVRKTARTFGDRVILQDTNNSEDDFTFFPIASPRTFAGN</sequence>
<dbReference type="AlphaFoldDB" id="I5BU56"/>
<dbReference type="InterPro" id="IPR036415">
    <property type="entry name" value="Lamin_tail_dom_sf"/>
</dbReference>
<dbReference type="SUPFAM" id="SSF74853">
    <property type="entry name" value="Lamin A/C globular tail domain"/>
    <property type="match status" value="1"/>
</dbReference>
<gene>
    <name evidence="1" type="ORF">A3SI_18572</name>
</gene>
<dbReference type="Proteomes" id="UP000005551">
    <property type="component" value="Unassembled WGS sequence"/>
</dbReference>
<dbReference type="Pfam" id="PF16215">
    <property type="entry name" value="DUF4876"/>
    <property type="match status" value="1"/>
</dbReference>
<evidence type="ECO:0008006" key="3">
    <source>
        <dbReference type="Google" id="ProtNLM"/>
    </source>
</evidence>
<dbReference type="EMBL" id="AJYA01000067">
    <property type="protein sequence ID" value="EIM73108.1"/>
    <property type="molecule type" value="Genomic_DNA"/>
</dbReference>
<dbReference type="InterPro" id="IPR032627">
    <property type="entry name" value="DUF4876"/>
</dbReference>
<dbReference type="SUPFAM" id="SSF49478">
    <property type="entry name" value="Cna protein B-type domain"/>
    <property type="match status" value="1"/>
</dbReference>
<dbReference type="PATRIC" id="fig|1189621.3.peg.3852"/>
<organism evidence="1 2">
    <name type="scientific">Nitritalea halalkaliphila LW7</name>
    <dbReference type="NCBI Taxonomy" id="1189621"/>
    <lineage>
        <taxon>Bacteria</taxon>
        <taxon>Pseudomonadati</taxon>
        <taxon>Bacteroidota</taxon>
        <taxon>Cytophagia</taxon>
        <taxon>Cytophagales</taxon>
        <taxon>Cyclobacteriaceae</taxon>
        <taxon>Nitritalea</taxon>
    </lineage>
</organism>
<accession>I5BU56</accession>
<keyword evidence="2" id="KW-1185">Reference proteome</keyword>
<evidence type="ECO:0000313" key="2">
    <source>
        <dbReference type="Proteomes" id="UP000005551"/>
    </source>
</evidence>